<proteinExistence type="predicted"/>
<accession>A0ABS3HD80</accession>
<dbReference type="RefSeq" id="WP_206905756.1">
    <property type="nucleotide sequence ID" value="NZ_JAFLVT010000020.1"/>
</dbReference>
<dbReference type="Pfam" id="PF08220">
    <property type="entry name" value="HTH_DeoR"/>
    <property type="match status" value="1"/>
</dbReference>
<keyword evidence="8" id="KW-1185">Reference proteome</keyword>
<evidence type="ECO:0000256" key="2">
    <source>
        <dbReference type="ARBA" id="ARBA00022491"/>
    </source>
</evidence>
<dbReference type="InterPro" id="IPR014036">
    <property type="entry name" value="DeoR-like_C"/>
</dbReference>
<dbReference type="Proteomes" id="UP000664256">
    <property type="component" value="Unassembled WGS sequence"/>
</dbReference>
<evidence type="ECO:0000256" key="4">
    <source>
        <dbReference type="ARBA" id="ARBA00023163"/>
    </source>
</evidence>
<reference evidence="7 8" key="1">
    <citation type="submission" date="2021-03" db="EMBL/GenBank/DDBJ databases">
        <title>Enterococcal diversity collection.</title>
        <authorList>
            <person name="Gilmore M.S."/>
            <person name="Schwartzman J."/>
            <person name="Van Tyne D."/>
            <person name="Martin M."/>
            <person name="Earl A.M."/>
            <person name="Manson A.L."/>
            <person name="Straub T."/>
            <person name="Salamzade R."/>
            <person name="Saavedra J."/>
            <person name="Lebreton F."/>
            <person name="Prichula J."/>
            <person name="Schaufler K."/>
            <person name="Gaca A."/>
            <person name="Sgardioli B."/>
            <person name="Wagenaar J."/>
            <person name="Strong T."/>
        </authorList>
    </citation>
    <scope>NUCLEOTIDE SEQUENCE [LARGE SCALE GENOMIC DNA]</scope>
    <source>
        <strain evidence="7 8">MJM12</strain>
    </source>
</reference>
<dbReference type="PRINTS" id="PR00037">
    <property type="entry name" value="HTHLACR"/>
</dbReference>
<name>A0ABS3HD80_9ENTE</name>
<comment type="function">
    <text evidence="5">Repressor of the lactose catabolism operon. Galactose-6-phosphate is the inducer.</text>
</comment>
<evidence type="ECO:0000313" key="8">
    <source>
        <dbReference type="Proteomes" id="UP000664256"/>
    </source>
</evidence>
<dbReference type="SUPFAM" id="SSF100950">
    <property type="entry name" value="NagB/RpiA/CoA transferase-like"/>
    <property type="match status" value="1"/>
</dbReference>
<dbReference type="SMART" id="SM00420">
    <property type="entry name" value="HTH_DEOR"/>
    <property type="match status" value="1"/>
</dbReference>
<keyword evidence="3" id="KW-0805">Transcription regulation</keyword>
<dbReference type="InterPro" id="IPR036388">
    <property type="entry name" value="WH-like_DNA-bd_sf"/>
</dbReference>
<feature type="domain" description="HTH deoR-type" evidence="6">
    <location>
        <begin position="3"/>
        <end position="58"/>
    </location>
</feature>
<dbReference type="InterPro" id="IPR001034">
    <property type="entry name" value="DeoR_HTH"/>
</dbReference>
<dbReference type="Pfam" id="PF00455">
    <property type="entry name" value="DeoRC"/>
    <property type="match status" value="1"/>
</dbReference>
<dbReference type="PANTHER" id="PTHR30363:SF4">
    <property type="entry name" value="GLYCEROL-3-PHOSPHATE REGULON REPRESSOR"/>
    <property type="match status" value="1"/>
</dbReference>
<dbReference type="Gene3D" id="1.10.10.10">
    <property type="entry name" value="Winged helix-like DNA-binding domain superfamily/Winged helix DNA-binding domain"/>
    <property type="match status" value="1"/>
</dbReference>
<organism evidence="7 8">
    <name type="scientific">Candidatus Enterococcus myersii</name>
    <dbReference type="NCBI Taxonomy" id="2815322"/>
    <lineage>
        <taxon>Bacteria</taxon>
        <taxon>Bacillati</taxon>
        <taxon>Bacillota</taxon>
        <taxon>Bacilli</taxon>
        <taxon>Lactobacillales</taxon>
        <taxon>Enterococcaceae</taxon>
        <taxon>Enterococcus</taxon>
    </lineage>
</organism>
<dbReference type="Gene3D" id="3.40.50.1360">
    <property type="match status" value="1"/>
</dbReference>
<evidence type="ECO:0000256" key="1">
    <source>
        <dbReference type="ARBA" id="ARBA00021390"/>
    </source>
</evidence>
<dbReference type="InterPro" id="IPR036390">
    <property type="entry name" value="WH_DNA-bd_sf"/>
</dbReference>
<comment type="caution">
    <text evidence="7">The sequence shown here is derived from an EMBL/GenBank/DDBJ whole genome shotgun (WGS) entry which is preliminary data.</text>
</comment>
<dbReference type="SUPFAM" id="SSF46785">
    <property type="entry name" value="Winged helix' DNA-binding domain"/>
    <property type="match status" value="1"/>
</dbReference>
<keyword evidence="2" id="KW-0678">Repressor</keyword>
<dbReference type="InterPro" id="IPR037171">
    <property type="entry name" value="NagB/RpiA_transferase-like"/>
</dbReference>
<dbReference type="PROSITE" id="PS51000">
    <property type="entry name" value="HTH_DEOR_2"/>
    <property type="match status" value="1"/>
</dbReference>
<dbReference type="PANTHER" id="PTHR30363">
    <property type="entry name" value="HTH-TYPE TRANSCRIPTIONAL REGULATOR SRLR-RELATED"/>
    <property type="match status" value="1"/>
</dbReference>
<gene>
    <name evidence="7" type="ORF">JZO76_13735</name>
</gene>
<keyword evidence="4" id="KW-0804">Transcription</keyword>
<protein>
    <recommendedName>
        <fullName evidence="1">Lactose phosphotransferase system repressor</fullName>
    </recommendedName>
</protein>
<evidence type="ECO:0000259" key="6">
    <source>
        <dbReference type="PROSITE" id="PS51000"/>
    </source>
</evidence>
<evidence type="ECO:0000256" key="5">
    <source>
        <dbReference type="ARBA" id="ARBA00024937"/>
    </source>
</evidence>
<dbReference type="EMBL" id="JAFLVT010000020">
    <property type="protein sequence ID" value="MBO0450573.1"/>
    <property type="molecule type" value="Genomic_DNA"/>
</dbReference>
<evidence type="ECO:0000256" key="3">
    <source>
        <dbReference type="ARBA" id="ARBA00023015"/>
    </source>
</evidence>
<sequence length="252" mass="28593">MLKTKRQQAIVELCEVHGVVTVKFIQEQLKVSDMTIRRDLDELASQNRLIRVHGGAKSLDFENERPVELSHGEKKQLHSREKEYIAQQAAAAIQENDTIFLGPGTTIELMTKYLPAKHLRIITNSLPVFNLLTANEKHDLYLIGGEYRNITGAFVGSIANETIQKLSIQKAFVGVNGITEEYVSTFSIEEGKFQQLVLDKAQQKFLVADANKFNHSDFYNFYSLKEINALYTDDAISDSVKNHYGQYTNIIH</sequence>
<dbReference type="SMART" id="SM01134">
    <property type="entry name" value="DeoRC"/>
    <property type="match status" value="1"/>
</dbReference>
<evidence type="ECO:0000313" key="7">
    <source>
        <dbReference type="EMBL" id="MBO0450573.1"/>
    </source>
</evidence>
<dbReference type="InterPro" id="IPR050313">
    <property type="entry name" value="Carb_Metab_HTH_regulators"/>
</dbReference>